<organism evidence="1 2">
    <name type="scientific">Blumeria graminis f. sp. triticale</name>
    <dbReference type="NCBI Taxonomy" id="1689686"/>
    <lineage>
        <taxon>Eukaryota</taxon>
        <taxon>Fungi</taxon>
        <taxon>Dikarya</taxon>
        <taxon>Ascomycota</taxon>
        <taxon>Pezizomycotina</taxon>
        <taxon>Leotiomycetes</taxon>
        <taxon>Erysiphales</taxon>
        <taxon>Erysiphaceae</taxon>
        <taxon>Blumeria</taxon>
    </lineage>
</organism>
<sequence length="75" mass="7980">MLICYPCSGVLDIDSQSESFQALPGDNGSCLSVKFACPQGTTYSSSYGARVGLTRSHKRPNSGVIGFSRSKSKEN</sequence>
<comment type="caution">
    <text evidence="1">The sequence shown here is derived from an EMBL/GenBank/DDBJ whole genome shotgun (WGS) entry which is preliminary data.</text>
</comment>
<proteinExistence type="predicted"/>
<evidence type="ECO:0000313" key="1">
    <source>
        <dbReference type="EMBL" id="CAD6501348.1"/>
    </source>
</evidence>
<gene>
    <name evidence="1" type="ORF">BGTH12_LOCUS2706</name>
</gene>
<reference evidence="1" key="1">
    <citation type="submission" date="2020-10" db="EMBL/GenBank/DDBJ databases">
        <authorList>
            <person name="Muller C M."/>
        </authorList>
    </citation>
    <scope>NUCLEOTIDE SEQUENCE</scope>
    <source>
        <strain evidence="1">THUN-12</strain>
    </source>
</reference>
<accession>A0A9W4CZ24</accession>
<dbReference type="Proteomes" id="UP000683417">
    <property type="component" value="Unassembled WGS sequence"/>
</dbReference>
<protein>
    <submittedName>
        <fullName evidence="1">BgTH12-01600</fullName>
    </submittedName>
</protein>
<name>A0A9W4CZ24_BLUGR</name>
<dbReference type="EMBL" id="CAJHIT010000005">
    <property type="protein sequence ID" value="CAD6501348.1"/>
    <property type="molecule type" value="Genomic_DNA"/>
</dbReference>
<dbReference type="AlphaFoldDB" id="A0A9W4CZ24"/>
<evidence type="ECO:0000313" key="2">
    <source>
        <dbReference type="Proteomes" id="UP000683417"/>
    </source>
</evidence>